<reference evidence="2 3" key="2">
    <citation type="journal article" date="2010" name="Nucleic Acids Res.">
        <title>BeetleBase in 2010: revisions to provide comprehensive genomic information for Tribolium castaneum.</title>
        <authorList>
            <person name="Kim H.S."/>
            <person name="Murphy T."/>
            <person name="Xia J."/>
            <person name="Caragea D."/>
            <person name="Park Y."/>
            <person name="Beeman R.W."/>
            <person name="Lorenzen M.D."/>
            <person name="Butcher S."/>
            <person name="Manak J.R."/>
            <person name="Brown S.J."/>
        </authorList>
    </citation>
    <scope>NUCLEOTIDE SEQUENCE [LARGE SCALE GENOMIC DNA]</scope>
    <source>
        <strain evidence="2 3">Georgia GA2</strain>
    </source>
</reference>
<accession>A0A139WAB3</accession>
<organism evidence="2 3">
    <name type="scientific">Tribolium castaneum</name>
    <name type="common">Red flour beetle</name>
    <dbReference type="NCBI Taxonomy" id="7070"/>
    <lineage>
        <taxon>Eukaryota</taxon>
        <taxon>Metazoa</taxon>
        <taxon>Ecdysozoa</taxon>
        <taxon>Arthropoda</taxon>
        <taxon>Hexapoda</taxon>
        <taxon>Insecta</taxon>
        <taxon>Pterygota</taxon>
        <taxon>Neoptera</taxon>
        <taxon>Endopterygota</taxon>
        <taxon>Coleoptera</taxon>
        <taxon>Polyphaga</taxon>
        <taxon>Cucujiformia</taxon>
        <taxon>Tenebrionidae</taxon>
        <taxon>Tenebrionidae incertae sedis</taxon>
        <taxon>Tribolium</taxon>
    </lineage>
</organism>
<keyword evidence="3" id="KW-1185">Reference proteome</keyword>
<gene>
    <name evidence="2" type="primary">AUGUSTUS-3.0.2_31387</name>
    <name evidence="2" type="ORF">TcasGA2_TC031387</name>
</gene>
<sequence length="137" mass="14873">MSPAAPSKRLKEATVPEEVLNGLSMHSSPPKVLTGGSASDAPNDDLISVKAAVGEQEDENIEEYLQRSDTAVIYPEPVGQSSENRAGPDWTQEKYRLIVAVGNDHLAADLILFVDSWTSSRCCGPNRTYWTKVRAGD</sequence>
<name>A0A139WAB3_TRICA</name>
<evidence type="ECO:0000313" key="2">
    <source>
        <dbReference type="EMBL" id="KYB24846.1"/>
    </source>
</evidence>
<protein>
    <submittedName>
        <fullName evidence="2">Uncharacterized protein</fullName>
    </submittedName>
</protein>
<dbReference type="AlphaFoldDB" id="A0A139WAB3"/>
<reference evidence="2 3" key="1">
    <citation type="journal article" date="2008" name="Nature">
        <title>The genome of the model beetle and pest Tribolium castaneum.</title>
        <authorList>
            <consortium name="Tribolium Genome Sequencing Consortium"/>
            <person name="Richards S."/>
            <person name="Gibbs R.A."/>
            <person name="Weinstock G.M."/>
            <person name="Brown S.J."/>
            <person name="Denell R."/>
            <person name="Beeman R.W."/>
            <person name="Gibbs R."/>
            <person name="Beeman R.W."/>
            <person name="Brown S.J."/>
            <person name="Bucher G."/>
            <person name="Friedrich M."/>
            <person name="Grimmelikhuijzen C.J."/>
            <person name="Klingler M."/>
            <person name="Lorenzen M."/>
            <person name="Richards S."/>
            <person name="Roth S."/>
            <person name="Schroder R."/>
            <person name="Tautz D."/>
            <person name="Zdobnov E.M."/>
            <person name="Muzny D."/>
            <person name="Gibbs R.A."/>
            <person name="Weinstock G.M."/>
            <person name="Attaway T."/>
            <person name="Bell S."/>
            <person name="Buhay C.J."/>
            <person name="Chandrabose M.N."/>
            <person name="Chavez D."/>
            <person name="Clerk-Blankenburg K.P."/>
            <person name="Cree A."/>
            <person name="Dao M."/>
            <person name="Davis C."/>
            <person name="Chacko J."/>
            <person name="Dinh H."/>
            <person name="Dugan-Rocha S."/>
            <person name="Fowler G."/>
            <person name="Garner T.T."/>
            <person name="Garnes J."/>
            <person name="Gnirke A."/>
            <person name="Hawes A."/>
            <person name="Hernandez J."/>
            <person name="Hines S."/>
            <person name="Holder M."/>
            <person name="Hume J."/>
            <person name="Jhangiani S.N."/>
            <person name="Joshi V."/>
            <person name="Khan Z.M."/>
            <person name="Jackson L."/>
            <person name="Kovar C."/>
            <person name="Kowis A."/>
            <person name="Lee S."/>
            <person name="Lewis L.R."/>
            <person name="Margolis J."/>
            <person name="Morgan M."/>
            <person name="Nazareth L.V."/>
            <person name="Nguyen N."/>
            <person name="Okwuonu G."/>
            <person name="Parker D."/>
            <person name="Richards S."/>
            <person name="Ruiz S.J."/>
            <person name="Santibanez J."/>
            <person name="Savard J."/>
            <person name="Scherer S.E."/>
            <person name="Schneider B."/>
            <person name="Sodergren E."/>
            <person name="Tautz D."/>
            <person name="Vattahil S."/>
            <person name="Villasana D."/>
            <person name="White C.S."/>
            <person name="Wright R."/>
            <person name="Park Y."/>
            <person name="Beeman R.W."/>
            <person name="Lord J."/>
            <person name="Oppert B."/>
            <person name="Lorenzen M."/>
            <person name="Brown S."/>
            <person name="Wang L."/>
            <person name="Savard J."/>
            <person name="Tautz D."/>
            <person name="Richards S."/>
            <person name="Weinstock G."/>
            <person name="Gibbs R.A."/>
            <person name="Liu Y."/>
            <person name="Worley K."/>
            <person name="Weinstock G."/>
            <person name="Elsik C.G."/>
            <person name="Reese J.T."/>
            <person name="Elhaik E."/>
            <person name="Landan G."/>
            <person name="Graur D."/>
            <person name="Arensburger P."/>
            <person name="Atkinson P."/>
            <person name="Beeman R.W."/>
            <person name="Beidler J."/>
            <person name="Brown S.J."/>
            <person name="Demuth J.P."/>
            <person name="Drury D.W."/>
            <person name="Du Y.Z."/>
            <person name="Fujiwara H."/>
            <person name="Lorenzen M."/>
            <person name="Maselli V."/>
            <person name="Osanai M."/>
            <person name="Park Y."/>
            <person name="Robertson H.M."/>
            <person name="Tu Z."/>
            <person name="Wang J.J."/>
            <person name="Wang S."/>
            <person name="Richards S."/>
            <person name="Song H."/>
            <person name="Zhang L."/>
            <person name="Sodergren E."/>
            <person name="Werner D."/>
            <person name="Stanke M."/>
            <person name="Morgenstern B."/>
            <person name="Solovyev V."/>
            <person name="Kosarev P."/>
            <person name="Brown G."/>
            <person name="Chen H.C."/>
            <person name="Ermolaeva O."/>
            <person name="Hlavina W."/>
            <person name="Kapustin Y."/>
            <person name="Kiryutin B."/>
            <person name="Kitts P."/>
            <person name="Maglott D."/>
            <person name="Pruitt K."/>
            <person name="Sapojnikov V."/>
            <person name="Souvorov A."/>
            <person name="Mackey A.J."/>
            <person name="Waterhouse R.M."/>
            <person name="Wyder S."/>
            <person name="Zdobnov E.M."/>
            <person name="Zdobnov E.M."/>
            <person name="Wyder S."/>
            <person name="Kriventseva E.V."/>
            <person name="Kadowaki T."/>
            <person name="Bork P."/>
            <person name="Aranda M."/>
            <person name="Bao R."/>
            <person name="Beermann A."/>
            <person name="Berns N."/>
            <person name="Bolognesi R."/>
            <person name="Bonneton F."/>
            <person name="Bopp D."/>
            <person name="Brown S.J."/>
            <person name="Bucher G."/>
            <person name="Butts T."/>
            <person name="Chaumot A."/>
            <person name="Denell R.E."/>
            <person name="Ferrier D.E."/>
            <person name="Friedrich M."/>
            <person name="Gordon C.M."/>
            <person name="Jindra M."/>
            <person name="Klingler M."/>
            <person name="Lan Q."/>
            <person name="Lattorff H.M."/>
            <person name="Laudet V."/>
            <person name="von Levetsow C."/>
            <person name="Liu Z."/>
            <person name="Lutz R."/>
            <person name="Lynch J.A."/>
            <person name="da Fonseca R.N."/>
            <person name="Posnien N."/>
            <person name="Reuter R."/>
            <person name="Roth S."/>
            <person name="Savard J."/>
            <person name="Schinko J.B."/>
            <person name="Schmitt C."/>
            <person name="Schoppmeier M."/>
            <person name="Schroder R."/>
            <person name="Shippy T.D."/>
            <person name="Simonnet F."/>
            <person name="Marques-Souza H."/>
            <person name="Tautz D."/>
            <person name="Tomoyasu Y."/>
            <person name="Trauner J."/>
            <person name="Van der Zee M."/>
            <person name="Vervoort M."/>
            <person name="Wittkopp N."/>
            <person name="Wimmer E.A."/>
            <person name="Yang X."/>
            <person name="Jones A.K."/>
            <person name="Sattelle D.B."/>
            <person name="Ebert P.R."/>
            <person name="Nelson D."/>
            <person name="Scott J.G."/>
            <person name="Beeman R.W."/>
            <person name="Muthukrishnan S."/>
            <person name="Kramer K.J."/>
            <person name="Arakane Y."/>
            <person name="Beeman R.W."/>
            <person name="Zhu Q."/>
            <person name="Hogenkamp D."/>
            <person name="Dixit R."/>
            <person name="Oppert B."/>
            <person name="Jiang H."/>
            <person name="Zou Z."/>
            <person name="Marshall J."/>
            <person name="Elpidina E."/>
            <person name="Vinokurov K."/>
            <person name="Oppert C."/>
            <person name="Zou Z."/>
            <person name="Evans J."/>
            <person name="Lu Z."/>
            <person name="Zhao P."/>
            <person name="Sumathipala N."/>
            <person name="Altincicek B."/>
            <person name="Vilcinskas A."/>
            <person name="Williams M."/>
            <person name="Hultmark D."/>
            <person name="Hetru C."/>
            <person name="Jiang H."/>
            <person name="Grimmelikhuijzen C.J."/>
            <person name="Hauser F."/>
            <person name="Cazzamali G."/>
            <person name="Williamson M."/>
            <person name="Park Y."/>
            <person name="Li B."/>
            <person name="Tanaka Y."/>
            <person name="Predel R."/>
            <person name="Neupert S."/>
            <person name="Schachtner J."/>
            <person name="Verleyen P."/>
            <person name="Raible F."/>
            <person name="Bork P."/>
            <person name="Friedrich M."/>
            <person name="Walden K.K."/>
            <person name="Robertson H.M."/>
            <person name="Angeli S."/>
            <person name="Foret S."/>
            <person name="Bucher G."/>
            <person name="Schuetz S."/>
            <person name="Maleszka R."/>
            <person name="Wimmer E.A."/>
            <person name="Beeman R.W."/>
            <person name="Lorenzen M."/>
            <person name="Tomoyasu Y."/>
            <person name="Miller S.C."/>
            <person name="Grossmann D."/>
            <person name="Bucher G."/>
        </authorList>
    </citation>
    <scope>NUCLEOTIDE SEQUENCE [LARGE SCALE GENOMIC DNA]</scope>
    <source>
        <strain evidence="2 3">Georgia GA2</strain>
    </source>
</reference>
<evidence type="ECO:0000256" key="1">
    <source>
        <dbReference type="SAM" id="MobiDB-lite"/>
    </source>
</evidence>
<evidence type="ECO:0000313" key="3">
    <source>
        <dbReference type="Proteomes" id="UP000007266"/>
    </source>
</evidence>
<feature type="region of interest" description="Disordered" evidence="1">
    <location>
        <begin position="1"/>
        <end position="44"/>
    </location>
</feature>
<dbReference type="InParanoid" id="A0A139WAB3"/>
<dbReference type="EMBL" id="KQ971410">
    <property type="protein sequence ID" value="KYB24846.1"/>
    <property type="molecule type" value="Genomic_DNA"/>
</dbReference>
<dbReference type="Proteomes" id="UP000007266">
    <property type="component" value="Unassembled WGS sequence"/>
</dbReference>
<proteinExistence type="predicted"/>